<protein>
    <recommendedName>
        <fullName evidence="5">IF rod domain-containing protein</fullName>
    </recommendedName>
</protein>
<evidence type="ECO:0000313" key="6">
    <source>
        <dbReference type="Ensembl" id="ENSCPBP00000008366.1"/>
    </source>
</evidence>
<evidence type="ECO:0000256" key="4">
    <source>
        <dbReference type="SAM" id="Coils"/>
    </source>
</evidence>
<dbReference type="PANTHER" id="PTHR23239:SF372">
    <property type="entry name" value="IF ROD DOMAIN-CONTAINING PROTEIN"/>
    <property type="match status" value="1"/>
</dbReference>
<dbReference type="Gene3D" id="1.20.5.170">
    <property type="match status" value="1"/>
</dbReference>
<dbReference type="PRINTS" id="PR01248">
    <property type="entry name" value="TYPE1KERATIN"/>
</dbReference>
<dbReference type="Pfam" id="PF00038">
    <property type="entry name" value="Filament"/>
    <property type="match status" value="1"/>
</dbReference>
<dbReference type="InterPro" id="IPR018039">
    <property type="entry name" value="IF_conserved"/>
</dbReference>
<sequence>MTLTRQQRKQDSPLVNSNGIYFGKEVIRCGLLGRGGLGLRACLDRALMCSLTSFLTRAYDDIGGGFGGGGLCGDGVFVTCDEKLTMQNLNDRLASYLNKVRCLEEENAALECKIKEWYAHHGHTGVPKDYSCYYKEIEDLQNQIVCATLDNNKIILNIDNSRMAADDFRLKFETELALRQSVEADINGLRHVLDELTLCRSDLEAQLECLKEELCCLKKNHEEEINCLRNQSTGDVSVEVNSCPGPDLKKILEEMRCQYETMIAQNRKEVEDWYECKIEEVNREVITSSQEVESCNNQVAELRRQLQCLEIDLQSHLSQRDNLEASLAETESRYNSHLCQLQQQITCVEQQLADLRTEIESQNHEYKVLLDVKCRLEQEIHTYRCLLEGGQRDIVETEPTRCWWGMGKWIQGHKQYLREVHPAEGGAPQFTFAF</sequence>
<evidence type="ECO:0000256" key="3">
    <source>
        <dbReference type="RuleBase" id="RU000685"/>
    </source>
</evidence>
<comment type="similarity">
    <text evidence="3">Belongs to the intermediate filament family.</text>
</comment>
<dbReference type="InterPro" id="IPR002957">
    <property type="entry name" value="Keratin_I"/>
</dbReference>
<evidence type="ECO:0000256" key="2">
    <source>
        <dbReference type="ARBA" id="ARBA00023054"/>
    </source>
</evidence>
<dbReference type="Gene3D" id="1.20.5.1160">
    <property type="entry name" value="Vasodilator-stimulated phosphoprotein"/>
    <property type="match status" value="1"/>
</dbReference>
<keyword evidence="7" id="KW-1185">Reference proteome</keyword>
<accession>A0A8C3FN93</accession>
<dbReference type="Ensembl" id="ENSCPBT00000010063.1">
    <property type="protein sequence ID" value="ENSCPBP00000008366.1"/>
    <property type="gene ID" value="ENSCPBG00000006527.1"/>
</dbReference>
<feature type="coiled-coil region" evidence="4">
    <location>
        <begin position="86"/>
        <end position="120"/>
    </location>
</feature>
<reference evidence="6" key="2">
    <citation type="submission" date="2025-09" db="UniProtKB">
        <authorList>
            <consortium name="Ensembl"/>
        </authorList>
    </citation>
    <scope>IDENTIFICATION</scope>
</reference>
<keyword evidence="2 4" id="KW-0175">Coiled coil</keyword>
<evidence type="ECO:0000256" key="1">
    <source>
        <dbReference type="ARBA" id="ARBA00022754"/>
    </source>
</evidence>
<dbReference type="PANTHER" id="PTHR23239">
    <property type="entry name" value="INTERMEDIATE FILAMENT"/>
    <property type="match status" value="1"/>
</dbReference>
<dbReference type="GeneTree" id="ENSGT00950000182969"/>
<keyword evidence="1 3" id="KW-0403">Intermediate filament</keyword>
<dbReference type="GO" id="GO:0005198">
    <property type="term" value="F:structural molecule activity"/>
    <property type="evidence" value="ECO:0007669"/>
    <property type="project" value="InterPro"/>
</dbReference>
<name>A0A8C3FN93_CHRPI</name>
<dbReference type="SUPFAM" id="SSF64593">
    <property type="entry name" value="Intermediate filament protein, coiled coil region"/>
    <property type="match status" value="2"/>
</dbReference>
<dbReference type="SMART" id="SM01391">
    <property type="entry name" value="Filament"/>
    <property type="match status" value="1"/>
</dbReference>
<feature type="coiled-coil region" evidence="4">
    <location>
        <begin position="193"/>
        <end position="231"/>
    </location>
</feature>
<dbReference type="Proteomes" id="UP000694380">
    <property type="component" value="Unplaced"/>
</dbReference>
<evidence type="ECO:0000259" key="5">
    <source>
        <dbReference type="PROSITE" id="PS51842"/>
    </source>
</evidence>
<dbReference type="GO" id="GO:0030855">
    <property type="term" value="P:epithelial cell differentiation"/>
    <property type="evidence" value="ECO:0007669"/>
    <property type="project" value="TreeGrafter"/>
</dbReference>
<feature type="coiled-coil region" evidence="4">
    <location>
        <begin position="278"/>
        <end position="372"/>
    </location>
</feature>
<dbReference type="PROSITE" id="PS51842">
    <property type="entry name" value="IF_ROD_2"/>
    <property type="match status" value="1"/>
</dbReference>
<dbReference type="AlphaFoldDB" id="A0A8C3FN93"/>
<dbReference type="GO" id="GO:0045109">
    <property type="term" value="P:intermediate filament organization"/>
    <property type="evidence" value="ECO:0007669"/>
    <property type="project" value="TreeGrafter"/>
</dbReference>
<evidence type="ECO:0000313" key="7">
    <source>
        <dbReference type="Proteomes" id="UP000694380"/>
    </source>
</evidence>
<proteinExistence type="inferred from homology"/>
<reference evidence="6" key="1">
    <citation type="submission" date="2025-08" db="UniProtKB">
        <authorList>
            <consortium name="Ensembl"/>
        </authorList>
    </citation>
    <scope>IDENTIFICATION</scope>
</reference>
<feature type="domain" description="IF rod" evidence="5">
    <location>
        <begin position="82"/>
        <end position="394"/>
    </location>
</feature>
<dbReference type="GO" id="GO:0005882">
    <property type="term" value="C:intermediate filament"/>
    <property type="evidence" value="ECO:0007669"/>
    <property type="project" value="UniProtKB-KW"/>
</dbReference>
<dbReference type="Gene3D" id="1.20.5.500">
    <property type="entry name" value="Single helix bin"/>
    <property type="match status" value="1"/>
</dbReference>
<dbReference type="PROSITE" id="PS00226">
    <property type="entry name" value="IF_ROD_1"/>
    <property type="match status" value="1"/>
</dbReference>
<organism evidence="6 7">
    <name type="scientific">Chrysemys picta bellii</name>
    <name type="common">Western painted turtle</name>
    <name type="synonym">Emys bellii</name>
    <dbReference type="NCBI Taxonomy" id="8478"/>
    <lineage>
        <taxon>Eukaryota</taxon>
        <taxon>Metazoa</taxon>
        <taxon>Chordata</taxon>
        <taxon>Craniata</taxon>
        <taxon>Vertebrata</taxon>
        <taxon>Euteleostomi</taxon>
        <taxon>Archelosauria</taxon>
        <taxon>Testudinata</taxon>
        <taxon>Testudines</taxon>
        <taxon>Cryptodira</taxon>
        <taxon>Durocryptodira</taxon>
        <taxon>Testudinoidea</taxon>
        <taxon>Emydidae</taxon>
        <taxon>Chrysemys</taxon>
    </lineage>
</organism>
<dbReference type="InterPro" id="IPR039008">
    <property type="entry name" value="IF_rod_dom"/>
</dbReference>